<feature type="site" description="mRNA cap binding" evidence="12">
    <location>
        <position position="107"/>
    </location>
</feature>
<feature type="binding site" evidence="11">
    <location>
        <position position="72"/>
    </location>
    <ligand>
        <name>S-adenosyl-L-methionine</name>
        <dbReference type="ChEBI" id="CHEBI:59789"/>
    </ligand>
</feature>
<dbReference type="GO" id="GO:0003723">
    <property type="term" value="F:RNA binding"/>
    <property type="evidence" value="ECO:0007669"/>
    <property type="project" value="UniProtKB-KW"/>
</dbReference>
<feature type="site" description="mRNA cap binding" evidence="12">
    <location>
        <position position="331"/>
    </location>
</feature>
<feature type="binding site" evidence="11">
    <location>
        <position position="155"/>
    </location>
    <ligand>
        <name>S-adenosyl-L-methionine</name>
        <dbReference type="ChEBI" id="CHEBI:59789"/>
    </ligand>
</feature>
<keyword evidence="3 10" id="KW-0507">mRNA processing</keyword>
<keyword evidence="6 10" id="KW-0694">RNA-binding</keyword>
<evidence type="ECO:0000256" key="3">
    <source>
        <dbReference type="ARBA" id="ARBA00022664"/>
    </source>
</evidence>
<sequence>MVEVTETKEQLSATIARHYDNGENDISARFESRILYLRNFNNWVKSTLIQEAVLMLRNSRIHDGKMNVLDLACGKGGDLIKWKNASCMEYLVAVDVSQGSIFNCRSRYEDMQRRNRYLFDAKFIVADCTRVHINKFFKNSSMKLHLVSCQFAFHYCFESISQAECMLKNVSENLISGGIFIGTIPNANEIVRRQKECGKKQFGNSIYNIDFMCNIEEPFPIFGAKYNFNLEGVVDCPEFLVYFPVLVKLAKNYGLELKMKMNFKEYFDKHATLNSDLLNRITALEVYPPQEGSKIMGTEDDYDKAKQFLNENRLSSVGTLSTSEWEVATLYMVFMFQKL</sequence>
<evidence type="ECO:0000256" key="9">
    <source>
        <dbReference type="ARBA" id="ARBA00044712"/>
    </source>
</evidence>
<evidence type="ECO:0000256" key="5">
    <source>
        <dbReference type="ARBA" id="ARBA00022691"/>
    </source>
</evidence>
<organism evidence="14 15">
    <name type="scientific">Cinara cedri</name>
    <dbReference type="NCBI Taxonomy" id="506608"/>
    <lineage>
        <taxon>Eukaryota</taxon>
        <taxon>Metazoa</taxon>
        <taxon>Ecdysozoa</taxon>
        <taxon>Arthropoda</taxon>
        <taxon>Hexapoda</taxon>
        <taxon>Insecta</taxon>
        <taxon>Pterygota</taxon>
        <taxon>Neoptera</taxon>
        <taxon>Paraneoptera</taxon>
        <taxon>Hemiptera</taxon>
        <taxon>Sternorrhyncha</taxon>
        <taxon>Aphidomorpha</taxon>
        <taxon>Aphidoidea</taxon>
        <taxon>Aphididae</taxon>
        <taxon>Lachninae</taxon>
        <taxon>Cinara</taxon>
    </lineage>
</organism>
<dbReference type="EMBL" id="CABPRJ010001895">
    <property type="protein sequence ID" value="VVC39358.1"/>
    <property type="molecule type" value="Genomic_DNA"/>
</dbReference>
<feature type="binding site" evidence="11">
    <location>
        <position position="127"/>
    </location>
    <ligand>
        <name>S-adenosyl-L-methionine</name>
        <dbReference type="ChEBI" id="CHEBI:59789"/>
    </ligand>
</feature>
<keyword evidence="4 10" id="KW-0808">Transferase</keyword>
<dbReference type="InterPro" id="IPR004971">
    <property type="entry name" value="mRNA_G-N7_MeTrfase_dom"/>
</dbReference>
<feature type="domain" description="MRNA cap 0 methyltransferase" evidence="13">
    <location>
        <begin position="32"/>
        <end position="339"/>
    </location>
</feature>
<evidence type="ECO:0000256" key="1">
    <source>
        <dbReference type="ARBA" id="ARBA00004123"/>
    </source>
</evidence>
<feature type="site" description="mRNA cap binding" evidence="12">
    <location>
        <position position="75"/>
    </location>
</feature>
<reference evidence="14 15" key="1">
    <citation type="submission" date="2019-08" db="EMBL/GenBank/DDBJ databases">
        <authorList>
            <person name="Alioto T."/>
            <person name="Alioto T."/>
            <person name="Gomez Garrido J."/>
        </authorList>
    </citation>
    <scope>NUCLEOTIDE SEQUENCE [LARGE SCALE GENOMIC DNA]</scope>
</reference>
<dbReference type="PANTHER" id="PTHR12189">
    <property type="entry name" value="MRNA GUANINE-7- METHYLTRANSFERASE"/>
    <property type="match status" value="1"/>
</dbReference>
<dbReference type="InterPro" id="IPR039753">
    <property type="entry name" value="RG7MT1"/>
</dbReference>
<comment type="catalytic activity">
    <reaction evidence="9">
        <text>a 5'-end (5'-triphosphoguanosine)-ribonucleoside in mRNA + S-adenosyl-L-methionine = a 5'-end (N(7)-methyl 5'-triphosphoguanosine)-ribonucleoside in mRNA + S-adenosyl-L-homocysteine</text>
        <dbReference type="Rhea" id="RHEA:67008"/>
        <dbReference type="Rhea" id="RHEA-COMP:17166"/>
        <dbReference type="Rhea" id="RHEA-COMP:17167"/>
        <dbReference type="ChEBI" id="CHEBI:57856"/>
        <dbReference type="ChEBI" id="CHEBI:59789"/>
        <dbReference type="ChEBI" id="CHEBI:156461"/>
        <dbReference type="ChEBI" id="CHEBI:167617"/>
        <dbReference type="EC" id="2.1.1.56"/>
    </reaction>
</comment>
<evidence type="ECO:0000256" key="6">
    <source>
        <dbReference type="ARBA" id="ARBA00022884"/>
    </source>
</evidence>
<feature type="binding site" evidence="12">
    <location>
        <begin position="41"/>
        <end position="42"/>
    </location>
    <ligand>
        <name>mRNA</name>
        <dbReference type="ChEBI" id="CHEBI:33699"/>
    </ligand>
</feature>
<evidence type="ECO:0000256" key="2">
    <source>
        <dbReference type="ARBA" id="ARBA00022603"/>
    </source>
</evidence>
<evidence type="ECO:0000313" key="14">
    <source>
        <dbReference type="EMBL" id="VVC39358.1"/>
    </source>
</evidence>
<keyword evidence="7 10" id="KW-0506">mRNA capping</keyword>
<dbReference type="Pfam" id="PF03291">
    <property type="entry name" value="mRNA_G-N7_MeTrfase"/>
    <property type="match status" value="1"/>
</dbReference>
<evidence type="ECO:0000256" key="8">
    <source>
        <dbReference type="ARBA" id="ARBA00023242"/>
    </source>
</evidence>
<feature type="binding site" evidence="11">
    <location>
        <position position="45"/>
    </location>
    <ligand>
        <name>S-adenosyl-L-methionine</name>
        <dbReference type="ChEBI" id="CHEBI:59789"/>
    </ligand>
</feature>
<feature type="site" description="mRNA cap binding" evidence="12">
    <location>
        <position position="238"/>
    </location>
</feature>
<dbReference type="GO" id="GO:0004482">
    <property type="term" value="F:mRNA 5'-cap (guanine-N7-)-methyltransferase activity"/>
    <property type="evidence" value="ECO:0007669"/>
    <property type="project" value="UniProtKB-EC"/>
</dbReference>
<feature type="site" description="mRNA cap binding" evidence="12">
    <location>
        <position position="81"/>
    </location>
</feature>
<feature type="binding site" evidence="11">
    <location>
        <position position="95"/>
    </location>
    <ligand>
        <name>S-adenosyl-L-methionine</name>
        <dbReference type="ChEBI" id="CHEBI:59789"/>
    </ligand>
</feature>
<dbReference type="CDD" id="cd02440">
    <property type="entry name" value="AdoMet_MTases"/>
    <property type="match status" value="1"/>
</dbReference>
<dbReference type="PIRSF" id="PIRSF028762">
    <property type="entry name" value="ABD1"/>
    <property type="match status" value="1"/>
</dbReference>
<accession>A0A5E4N406</accession>
<feature type="binding site" evidence="11">
    <location>
        <position position="150"/>
    </location>
    <ligand>
        <name>S-adenosyl-L-methionine</name>
        <dbReference type="ChEBI" id="CHEBI:59789"/>
    </ligand>
</feature>
<keyword evidence="15" id="KW-1185">Reference proteome</keyword>
<dbReference type="Proteomes" id="UP000325440">
    <property type="component" value="Unassembled WGS sequence"/>
</dbReference>
<evidence type="ECO:0000256" key="4">
    <source>
        <dbReference type="ARBA" id="ARBA00022679"/>
    </source>
</evidence>
<evidence type="ECO:0000256" key="7">
    <source>
        <dbReference type="ARBA" id="ARBA00023042"/>
    </source>
</evidence>
<protein>
    <recommendedName>
        <fullName evidence="10">mRNA cap guanine-N(7) methyltransferase</fullName>
        <ecNumber evidence="10">2.1.1.56</ecNumber>
    </recommendedName>
    <alternativeName>
        <fullName evidence="10">mRNA (guanine-N(7))-methyltransferase</fullName>
    </alternativeName>
    <alternativeName>
        <fullName evidence="10">mRNA cap methyltransferase</fullName>
    </alternativeName>
</protein>
<feature type="site" description="mRNA cap binding" evidence="12">
    <location>
        <position position="154"/>
    </location>
</feature>
<dbReference type="Gene3D" id="3.40.50.150">
    <property type="entry name" value="Vaccinia Virus protein VP39"/>
    <property type="match status" value="1"/>
</dbReference>
<comment type="similarity">
    <text evidence="10">Belongs to the class I-like SAM-binding methyltransferase superfamily. mRNA cap 0 methyltransferase family.</text>
</comment>
<dbReference type="InterPro" id="IPR029063">
    <property type="entry name" value="SAM-dependent_MTases_sf"/>
</dbReference>
<keyword evidence="8 10" id="KW-0539">Nucleus</keyword>
<keyword evidence="5 10" id="KW-0949">S-adenosyl-L-methionine</keyword>
<name>A0A5E4N406_9HEMI</name>
<dbReference type="PROSITE" id="PS51562">
    <property type="entry name" value="RNA_CAP0_MT"/>
    <property type="match status" value="1"/>
</dbReference>
<evidence type="ECO:0000313" key="15">
    <source>
        <dbReference type="Proteomes" id="UP000325440"/>
    </source>
</evidence>
<keyword evidence="2 10" id="KW-0489">Methyltransferase</keyword>
<dbReference type="EC" id="2.1.1.56" evidence="10"/>
<dbReference type="GO" id="GO:0005634">
    <property type="term" value="C:nucleus"/>
    <property type="evidence" value="ECO:0007669"/>
    <property type="project" value="UniProtKB-SubCell"/>
</dbReference>
<comment type="subcellular location">
    <subcellularLocation>
        <location evidence="1 10">Nucleus</location>
    </subcellularLocation>
</comment>
<dbReference type="PANTHER" id="PTHR12189:SF2">
    <property type="entry name" value="MRNA CAP GUANINE-N7 METHYLTRANSFERASE"/>
    <property type="match status" value="1"/>
</dbReference>
<dbReference type="InterPro" id="IPR016899">
    <property type="entry name" value="mRNA_G-N7_MeTrfase_euk"/>
</dbReference>
<evidence type="ECO:0000256" key="10">
    <source>
        <dbReference type="PIRNR" id="PIRNR028762"/>
    </source>
</evidence>
<evidence type="ECO:0000256" key="12">
    <source>
        <dbReference type="PIRSR" id="PIRSR028762-2"/>
    </source>
</evidence>
<dbReference type="SUPFAM" id="SSF53335">
    <property type="entry name" value="S-adenosyl-L-methionine-dependent methyltransferases"/>
    <property type="match status" value="1"/>
</dbReference>
<dbReference type="AlphaFoldDB" id="A0A5E4N406"/>
<gene>
    <name evidence="14" type="ORF">CINCED_3A004817</name>
</gene>
<evidence type="ECO:0000259" key="13">
    <source>
        <dbReference type="PROSITE" id="PS51562"/>
    </source>
</evidence>
<evidence type="ECO:0000256" key="11">
    <source>
        <dbReference type="PIRSR" id="PIRSR028762-1"/>
    </source>
</evidence>
<dbReference type="OrthoDB" id="10248867at2759"/>
<proteinExistence type="inferred from homology"/>